<keyword evidence="13 15" id="KW-0902">Two-component regulatory system</keyword>
<dbReference type="PANTHER" id="PTHR45436">
    <property type="entry name" value="SENSOR HISTIDINE KINASE YKOH"/>
    <property type="match status" value="1"/>
</dbReference>
<keyword evidence="4 15" id="KW-1003">Cell membrane</keyword>
<feature type="transmembrane region" description="Helical" evidence="15">
    <location>
        <begin position="176"/>
        <end position="195"/>
    </location>
</feature>
<feature type="domain" description="HAMP" evidence="17">
    <location>
        <begin position="196"/>
        <end position="249"/>
    </location>
</feature>
<keyword evidence="19" id="KW-1185">Reference proteome</keyword>
<dbReference type="CDD" id="cd00082">
    <property type="entry name" value="HisKA"/>
    <property type="match status" value="1"/>
</dbReference>
<name>A0ABZ0EDS3_9BURK</name>
<dbReference type="InterPro" id="IPR003660">
    <property type="entry name" value="HAMP_dom"/>
</dbReference>
<dbReference type="SMART" id="SM00388">
    <property type="entry name" value="HisKA"/>
    <property type="match status" value="1"/>
</dbReference>
<evidence type="ECO:0000256" key="2">
    <source>
        <dbReference type="ARBA" id="ARBA00004141"/>
    </source>
</evidence>
<dbReference type="Pfam" id="PF02518">
    <property type="entry name" value="HATPase_c"/>
    <property type="match status" value="1"/>
</dbReference>
<dbReference type="SUPFAM" id="SSF55874">
    <property type="entry name" value="ATPase domain of HSP90 chaperone/DNA topoisomerase II/histidine kinase"/>
    <property type="match status" value="1"/>
</dbReference>
<gene>
    <name evidence="18" type="ORF">RW095_07530</name>
</gene>
<keyword evidence="9 15" id="KW-0547">Nucleotide-binding</keyword>
<dbReference type="Proteomes" id="UP001302652">
    <property type="component" value="Chromosome 3"/>
</dbReference>
<comment type="function">
    <text evidence="15">Member of a two-component regulatory system.</text>
</comment>
<feature type="transmembrane region" description="Helical" evidence="15">
    <location>
        <begin position="21"/>
        <end position="41"/>
    </location>
</feature>
<dbReference type="PROSITE" id="PS50109">
    <property type="entry name" value="HIS_KIN"/>
    <property type="match status" value="1"/>
</dbReference>
<evidence type="ECO:0000256" key="1">
    <source>
        <dbReference type="ARBA" id="ARBA00000085"/>
    </source>
</evidence>
<evidence type="ECO:0000259" key="16">
    <source>
        <dbReference type="PROSITE" id="PS50109"/>
    </source>
</evidence>
<dbReference type="NCBIfam" id="TIGR01386">
    <property type="entry name" value="cztS_silS_copS"/>
    <property type="match status" value="1"/>
</dbReference>
<dbReference type="RefSeq" id="WP_317016642.1">
    <property type="nucleotide sequence ID" value="NZ_CP136511.1"/>
</dbReference>
<dbReference type="EMBL" id="CP136511">
    <property type="protein sequence ID" value="WOD14675.1"/>
    <property type="molecule type" value="Genomic_DNA"/>
</dbReference>
<evidence type="ECO:0000259" key="17">
    <source>
        <dbReference type="PROSITE" id="PS50885"/>
    </source>
</evidence>
<evidence type="ECO:0000256" key="11">
    <source>
        <dbReference type="ARBA" id="ARBA00022840"/>
    </source>
</evidence>
<comment type="subcellular location">
    <subcellularLocation>
        <location evidence="3 15">Cell inner membrane</location>
    </subcellularLocation>
    <subcellularLocation>
        <location evidence="2">Membrane</location>
        <topology evidence="2">Multi-pass membrane protein</topology>
    </subcellularLocation>
</comment>
<comment type="catalytic activity">
    <reaction evidence="1 15">
        <text>ATP + protein L-histidine = ADP + protein N-phospho-L-histidine.</text>
        <dbReference type="EC" id="2.7.13.3"/>
    </reaction>
</comment>
<feature type="domain" description="Histidine kinase" evidence="16">
    <location>
        <begin position="257"/>
        <end position="470"/>
    </location>
</feature>
<organism evidence="18 19">
    <name type="scientific">Paraburkholderia kirstenboschensis</name>
    <dbReference type="NCBI Taxonomy" id="1245436"/>
    <lineage>
        <taxon>Bacteria</taxon>
        <taxon>Pseudomonadati</taxon>
        <taxon>Pseudomonadota</taxon>
        <taxon>Betaproteobacteria</taxon>
        <taxon>Burkholderiales</taxon>
        <taxon>Burkholderiaceae</taxon>
        <taxon>Paraburkholderia</taxon>
    </lineage>
</organism>
<sequence>MSCADSRGTAADGAYSLLRRLSVAFTVVAVLVLSLAGALLYHSLSSQLMDRDDSEISVQLGGFLAAARGYGSAEAIGKNSGVFREALLAHPAISFAILDGQGRILADLSRGDQPLRSIGSGNPAEQQTYSCSPPSIGPSRCVFGDETLPSGEPIRVLLAHEAKERYSVLRDYQGDVWLVLLGGSALMGLLGYAIAKRGLRPVKTIGQRISRIEAHNLGERLDIGCGPVELHDIAGPVNRMLDRLQRAFAQLSQFSSDLAHDMRTPLANMISASEITLSRERSTEEYETLIDSNIEECQRLQRMIETMLFLARADHSKELLRLGVLDCHEEFARLTSYFEGVAENKGVQFAIDGAIQVRADPSMLRRALSNLVSNALAHADAESKIALRAYRSDEYVAVEVTNTGQTIPPEHIDKIFDRFYRVNSARQGSAKNMGLGLAIVRSIMELHRGRVDVVSRTGLTTFTLYFPCVTE</sequence>
<evidence type="ECO:0000256" key="15">
    <source>
        <dbReference type="RuleBase" id="RU364088"/>
    </source>
</evidence>
<evidence type="ECO:0000256" key="14">
    <source>
        <dbReference type="ARBA" id="ARBA00023136"/>
    </source>
</evidence>
<keyword evidence="6" id="KW-0597">Phosphoprotein</keyword>
<dbReference type="InterPro" id="IPR036890">
    <property type="entry name" value="HATPase_C_sf"/>
</dbReference>
<accession>A0ABZ0EDS3</accession>
<dbReference type="InterPro" id="IPR050428">
    <property type="entry name" value="TCS_sensor_his_kinase"/>
</dbReference>
<keyword evidence="5 15" id="KW-0997">Cell inner membrane</keyword>
<dbReference type="InterPro" id="IPR003594">
    <property type="entry name" value="HATPase_dom"/>
</dbReference>
<keyword evidence="8 15" id="KW-0812">Transmembrane</keyword>
<protein>
    <recommendedName>
        <fullName evidence="15">Sensor protein</fullName>
        <ecNumber evidence="15">2.7.13.3</ecNumber>
    </recommendedName>
</protein>
<keyword evidence="10 15" id="KW-0418">Kinase</keyword>
<keyword evidence="7 15" id="KW-0808">Transferase</keyword>
<dbReference type="GO" id="GO:0004673">
    <property type="term" value="F:protein histidine kinase activity"/>
    <property type="evidence" value="ECO:0007669"/>
    <property type="project" value="UniProtKB-EC"/>
</dbReference>
<dbReference type="EC" id="2.7.13.3" evidence="15"/>
<dbReference type="SUPFAM" id="SSF47384">
    <property type="entry name" value="Homodimeric domain of signal transducing histidine kinase"/>
    <property type="match status" value="1"/>
</dbReference>
<dbReference type="Gene3D" id="6.10.340.10">
    <property type="match status" value="1"/>
</dbReference>
<evidence type="ECO:0000256" key="13">
    <source>
        <dbReference type="ARBA" id="ARBA00023012"/>
    </source>
</evidence>
<dbReference type="PROSITE" id="PS50885">
    <property type="entry name" value="HAMP"/>
    <property type="match status" value="1"/>
</dbReference>
<evidence type="ECO:0000256" key="9">
    <source>
        <dbReference type="ARBA" id="ARBA00022741"/>
    </source>
</evidence>
<dbReference type="PRINTS" id="PR00344">
    <property type="entry name" value="BCTRLSENSOR"/>
</dbReference>
<dbReference type="SMART" id="SM00387">
    <property type="entry name" value="HATPase_c"/>
    <property type="match status" value="1"/>
</dbReference>
<dbReference type="SMART" id="SM00304">
    <property type="entry name" value="HAMP"/>
    <property type="match status" value="1"/>
</dbReference>
<keyword evidence="14 15" id="KW-0472">Membrane</keyword>
<proteinExistence type="predicted"/>
<evidence type="ECO:0000256" key="4">
    <source>
        <dbReference type="ARBA" id="ARBA00022475"/>
    </source>
</evidence>
<keyword evidence="12 15" id="KW-1133">Transmembrane helix</keyword>
<dbReference type="Gene3D" id="1.10.287.130">
    <property type="match status" value="1"/>
</dbReference>
<evidence type="ECO:0000256" key="10">
    <source>
        <dbReference type="ARBA" id="ARBA00022777"/>
    </source>
</evidence>
<evidence type="ECO:0000256" key="7">
    <source>
        <dbReference type="ARBA" id="ARBA00022679"/>
    </source>
</evidence>
<evidence type="ECO:0000256" key="8">
    <source>
        <dbReference type="ARBA" id="ARBA00022692"/>
    </source>
</evidence>
<evidence type="ECO:0000313" key="19">
    <source>
        <dbReference type="Proteomes" id="UP001302652"/>
    </source>
</evidence>
<evidence type="ECO:0000256" key="3">
    <source>
        <dbReference type="ARBA" id="ARBA00004533"/>
    </source>
</evidence>
<dbReference type="PANTHER" id="PTHR45436:SF15">
    <property type="entry name" value="SENSOR HISTIDINE KINASE CUSS"/>
    <property type="match status" value="1"/>
</dbReference>
<dbReference type="Gene3D" id="3.30.565.10">
    <property type="entry name" value="Histidine kinase-like ATPase, C-terminal domain"/>
    <property type="match status" value="1"/>
</dbReference>
<dbReference type="Pfam" id="PF00512">
    <property type="entry name" value="HisKA"/>
    <property type="match status" value="1"/>
</dbReference>
<evidence type="ECO:0000313" key="18">
    <source>
        <dbReference type="EMBL" id="WOD14675.1"/>
    </source>
</evidence>
<dbReference type="InterPro" id="IPR036097">
    <property type="entry name" value="HisK_dim/P_sf"/>
</dbReference>
<evidence type="ECO:0000256" key="6">
    <source>
        <dbReference type="ARBA" id="ARBA00022553"/>
    </source>
</evidence>
<reference evidence="18 19" key="1">
    <citation type="submission" date="2023-10" db="EMBL/GenBank/DDBJ databases">
        <title>Surface-active antibiotics is a multifunctional adaptation for post-fire microbes.</title>
        <authorList>
            <person name="Liu M.D."/>
            <person name="Du Y."/>
            <person name="Koupaei S.K."/>
            <person name="Kim N.R."/>
            <person name="Zhang W."/>
            <person name="Traxler M.F."/>
        </authorList>
    </citation>
    <scope>NUCLEOTIDE SEQUENCE [LARGE SCALE GENOMIC DNA]</scope>
    <source>
        <strain evidence="18 19">F3</strain>
    </source>
</reference>
<dbReference type="InterPro" id="IPR005467">
    <property type="entry name" value="His_kinase_dom"/>
</dbReference>
<dbReference type="Pfam" id="PF00672">
    <property type="entry name" value="HAMP"/>
    <property type="match status" value="1"/>
</dbReference>
<dbReference type="InterPro" id="IPR006290">
    <property type="entry name" value="CztS_silS_copS"/>
</dbReference>
<dbReference type="InterPro" id="IPR003661">
    <property type="entry name" value="HisK_dim/P_dom"/>
</dbReference>
<evidence type="ECO:0000256" key="12">
    <source>
        <dbReference type="ARBA" id="ARBA00022989"/>
    </source>
</evidence>
<keyword evidence="11 15" id="KW-0067">ATP-binding</keyword>
<evidence type="ECO:0000256" key="5">
    <source>
        <dbReference type="ARBA" id="ARBA00022519"/>
    </source>
</evidence>
<dbReference type="InterPro" id="IPR004358">
    <property type="entry name" value="Sig_transdc_His_kin-like_C"/>
</dbReference>